<evidence type="ECO:0000313" key="2">
    <source>
        <dbReference type="EMBL" id="OBU13347.1"/>
    </source>
</evidence>
<gene>
    <name evidence="2" type="ORF">AYY18_00945</name>
</gene>
<dbReference type="RefSeq" id="WP_067398243.1">
    <property type="nucleotide sequence ID" value="NZ_LZEY01000001.1"/>
</dbReference>
<reference evidence="3" key="1">
    <citation type="submission" date="2016-06" db="EMBL/GenBank/DDBJ databases">
        <authorList>
            <person name="Butler K."/>
        </authorList>
    </citation>
    <scope>NUCLEOTIDE SEQUENCE [LARGE SCALE GENOMIC DNA]</scope>
    <source>
        <strain evidence="3">GCSL-Mp20</strain>
    </source>
</reference>
<name>A0A1B8HTY6_9GAMM</name>
<dbReference type="EMBL" id="LZEY01000001">
    <property type="protein sequence ID" value="OBU13347.1"/>
    <property type="molecule type" value="Genomic_DNA"/>
</dbReference>
<comment type="caution">
    <text evidence="2">The sequence shown here is derived from an EMBL/GenBank/DDBJ whole genome shotgun (WGS) entry which is preliminary data.</text>
</comment>
<protein>
    <recommendedName>
        <fullName evidence="4">ANR family transcriptional regulator</fullName>
    </recommendedName>
</protein>
<keyword evidence="3" id="KW-1185">Reference proteome</keyword>
<dbReference type="Proteomes" id="UP000092377">
    <property type="component" value="Unassembled WGS sequence"/>
</dbReference>
<feature type="region of interest" description="Disordered" evidence="1">
    <location>
        <begin position="30"/>
        <end position="52"/>
    </location>
</feature>
<organism evidence="2 3">
    <name type="scientific">Morganella psychrotolerans</name>
    <dbReference type="NCBI Taxonomy" id="368603"/>
    <lineage>
        <taxon>Bacteria</taxon>
        <taxon>Pseudomonadati</taxon>
        <taxon>Pseudomonadota</taxon>
        <taxon>Gammaproteobacteria</taxon>
        <taxon>Enterobacterales</taxon>
        <taxon>Morganellaceae</taxon>
        <taxon>Morganella</taxon>
    </lineage>
</organism>
<sequence length="68" mass="7730">MKNYEYYMNTGSKLEERNLYRRAAEQYNKAAFVSPPPQSGAASRQETASRKAANRCLIKSKIKITEGL</sequence>
<accession>A0A1B8HTY6</accession>
<evidence type="ECO:0000313" key="3">
    <source>
        <dbReference type="Proteomes" id="UP000092377"/>
    </source>
</evidence>
<dbReference type="OrthoDB" id="6462543at2"/>
<evidence type="ECO:0008006" key="4">
    <source>
        <dbReference type="Google" id="ProtNLM"/>
    </source>
</evidence>
<proteinExistence type="predicted"/>
<dbReference type="AlphaFoldDB" id="A0A1B8HTY6"/>
<evidence type="ECO:0000256" key="1">
    <source>
        <dbReference type="SAM" id="MobiDB-lite"/>
    </source>
</evidence>